<accession>A0AAW1H7V6</accession>
<dbReference type="AlphaFoldDB" id="A0AAW1H7V6"/>
<evidence type="ECO:0000313" key="2">
    <source>
        <dbReference type="EMBL" id="KAK9672130.1"/>
    </source>
</evidence>
<dbReference type="EMBL" id="JBDFQZ010000012">
    <property type="protein sequence ID" value="KAK9672130.1"/>
    <property type="molecule type" value="Genomic_DNA"/>
</dbReference>
<name>A0AAW1H7V6_SAPOF</name>
<dbReference type="InterPro" id="IPR053806">
    <property type="entry name" value="MTHFR_C"/>
</dbReference>
<gene>
    <name evidence="2" type="ORF">RND81_12G078800</name>
</gene>
<comment type="caution">
    <text evidence="2">The sequence shown here is derived from an EMBL/GenBank/DDBJ whole genome shotgun (WGS) entry which is preliminary data.</text>
</comment>
<reference evidence="2" key="1">
    <citation type="submission" date="2024-03" db="EMBL/GenBank/DDBJ databases">
        <title>WGS assembly of Saponaria officinalis var. Norfolk2.</title>
        <authorList>
            <person name="Jenkins J."/>
            <person name="Shu S."/>
            <person name="Grimwood J."/>
            <person name="Barry K."/>
            <person name="Goodstein D."/>
            <person name="Schmutz J."/>
            <person name="Leebens-Mack J."/>
            <person name="Osbourn A."/>
        </authorList>
    </citation>
    <scope>NUCLEOTIDE SEQUENCE [LARGE SCALE GENOMIC DNA]</scope>
    <source>
        <strain evidence="2">JIC</strain>
    </source>
</reference>
<feature type="domain" description="MTHFR SAM-binding regulatory" evidence="1">
    <location>
        <begin position="17"/>
        <end position="45"/>
    </location>
</feature>
<organism evidence="2 3">
    <name type="scientific">Saponaria officinalis</name>
    <name type="common">Common soapwort</name>
    <name type="synonym">Lychnis saponaria</name>
    <dbReference type="NCBI Taxonomy" id="3572"/>
    <lineage>
        <taxon>Eukaryota</taxon>
        <taxon>Viridiplantae</taxon>
        <taxon>Streptophyta</taxon>
        <taxon>Embryophyta</taxon>
        <taxon>Tracheophyta</taxon>
        <taxon>Spermatophyta</taxon>
        <taxon>Magnoliopsida</taxon>
        <taxon>eudicotyledons</taxon>
        <taxon>Gunneridae</taxon>
        <taxon>Pentapetalae</taxon>
        <taxon>Caryophyllales</taxon>
        <taxon>Caryophyllaceae</taxon>
        <taxon>Caryophylleae</taxon>
        <taxon>Saponaria</taxon>
    </lineage>
</organism>
<evidence type="ECO:0000313" key="3">
    <source>
        <dbReference type="Proteomes" id="UP001443914"/>
    </source>
</evidence>
<protein>
    <recommendedName>
        <fullName evidence="1">MTHFR SAM-binding regulatory domain-containing protein</fullName>
    </recommendedName>
</protein>
<keyword evidence="3" id="KW-1185">Reference proteome</keyword>
<evidence type="ECO:0000259" key="1">
    <source>
        <dbReference type="Pfam" id="PF21895"/>
    </source>
</evidence>
<proteinExistence type="predicted"/>
<dbReference type="Pfam" id="PF21895">
    <property type="entry name" value="MTHFR_C"/>
    <property type="match status" value="1"/>
</dbReference>
<sequence>MHHVYSNQQGWRLDLKCRPNTVMWGVFPAKEIIQPTVVDPVSFKFGPHLGLLSILRAIHQRTCLKRFVLDCFSPPLTLPNLLLSPPARKRTNLPYTTPPVP</sequence>
<dbReference type="Proteomes" id="UP001443914">
    <property type="component" value="Unassembled WGS sequence"/>
</dbReference>